<proteinExistence type="predicted"/>
<gene>
    <name evidence="1" type="ORF">JKP88DRAFT_303600</name>
</gene>
<evidence type="ECO:0000313" key="2">
    <source>
        <dbReference type="Proteomes" id="UP000664859"/>
    </source>
</evidence>
<dbReference type="EMBL" id="JAFCMP010000063">
    <property type="protein sequence ID" value="KAG5188813.1"/>
    <property type="molecule type" value="Genomic_DNA"/>
</dbReference>
<evidence type="ECO:0000313" key="1">
    <source>
        <dbReference type="EMBL" id="KAG5188813.1"/>
    </source>
</evidence>
<sequence length="606" mass="65293">MVEEYEHRVITRRWCTRTSGIGSAKKARVSRAPAAAAAASSPGAAEGAGVEAVTALCAAMRKAGATIDEAARLRATLEQPAQPYDITRTDSTAWAELMAQLPRICVGRQCAEIFAVVGFDPLEAGVTMNPLGAHLHHFPKFDRVDTERCCTGFHMEALLNILHDSYNDMLITDLFPLVNGPRSGGIGSKDPSHMTVVAKVLERVFAGGARMLRVSSRTACEAALQTLERWTGAGGKHYDMKVLDSRTHVFTGVAVPGLPVDAPILAVVAASEHLPMLRMPWIAADIVKQELLFCALVNRPVTPAAAQQLYSYLGDHNLSAEEQQEVYSLWYSELPDADKEWVDAKLNVGNCTTMEAMRSLYGHRGANGCHKPGCACHWSDEYCICDDHAHLKNCVVAAKTRILEDGTSATYKEHDAALAGFEGEAARRAAAKKSDDSVLTAKTRILGDGTSATYKDHEAALAGLEGEPARRAAHKKTDDSVLSAKTRILGDGTSATYKDHEAALAGLEGEPARRAAHKKTADSRRSNTKWNNGAAVASEAEMRAVYQVASSYSPLSGIAITNEREMAGGGRSFLICTFGAAAASKTYKEFEQYLKRSNITLQRGSK</sequence>
<protein>
    <submittedName>
        <fullName evidence="1">Uncharacterized protein</fullName>
    </submittedName>
</protein>
<dbReference type="AlphaFoldDB" id="A0A836CKN1"/>
<dbReference type="Proteomes" id="UP000664859">
    <property type="component" value="Unassembled WGS sequence"/>
</dbReference>
<comment type="caution">
    <text evidence="1">The sequence shown here is derived from an EMBL/GenBank/DDBJ whole genome shotgun (WGS) entry which is preliminary data.</text>
</comment>
<name>A0A836CKN1_9STRA</name>
<organism evidence="1 2">
    <name type="scientific">Tribonema minus</name>
    <dbReference type="NCBI Taxonomy" id="303371"/>
    <lineage>
        <taxon>Eukaryota</taxon>
        <taxon>Sar</taxon>
        <taxon>Stramenopiles</taxon>
        <taxon>Ochrophyta</taxon>
        <taxon>PX clade</taxon>
        <taxon>Xanthophyceae</taxon>
        <taxon>Tribonematales</taxon>
        <taxon>Tribonemataceae</taxon>
        <taxon>Tribonema</taxon>
    </lineage>
</organism>
<accession>A0A836CKN1</accession>
<reference evidence="1" key="1">
    <citation type="submission" date="2021-02" db="EMBL/GenBank/DDBJ databases">
        <title>First Annotated Genome of the Yellow-green Alga Tribonema minus.</title>
        <authorList>
            <person name="Mahan K.M."/>
        </authorList>
    </citation>
    <scope>NUCLEOTIDE SEQUENCE</scope>
    <source>
        <strain evidence="1">UTEX B ZZ1240</strain>
    </source>
</reference>
<keyword evidence="2" id="KW-1185">Reference proteome</keyword>